<gene>
    <name evidence="2" type="ORF">I8U20_05175</name>
</gene>
<dbReference type="SUPFAM" id="SSF69593">
    <property type="entry name" value="Glycerol-3-phosphate (1)-acyltransferase"/>
    <property type="match status" value="1"/>
</dbReference>
<evidence type="ECO:0000259" key="1">
    <source>
        <dbReference type="SMART" id="SM00563"/>
    </source>
</evidence>
<dbReference type="SMART" id="SM00563">
    <property type="entry name" value="PlsC"/>
    <property type="match status" value="1"/>
</dbReference>
<feature type="domain" description="Phospholipid/glycerol acyltransferase" evidence="1">
    <location>
        <begin position="45"/>
        <end position="163"/>
    </location>
</feature>
<keyword evidence="2" id="KW-0808">Transferase</keyword>
<organism evidence="2 3">
    <name type="scientific">Thermoactinomyces intermedius</name>
    <dbReference type="NCBI Taxonomy" id="2024"/>
    <lineage>
        <taxon>Bacteria</taxon>
        <taxon>Bacillati</taxon>
        <taxon>Bacillota</taxon>
        <taxon>Bacilli</taxon>
        <taxon>Bacillales</taxon>
        <taxon>Thermoactinomycetaceae</taxon>
        <taxon>Thermoactinomyces</taxon>
    </lineage>
</organism>
<reference evidence="2 3" key="1">
    <citation type="submission" date="2020-12" db="EMBL/GenBank/DDBJ databases">
        <title>WGS of Thermoactinomyces spp.</title>
        <authorList>
            <person name="Cheng K."/>
        </authorList>
    </citation>
    <scope>NUCLEOTIDE SEQUENCE [LARGE SCALE GENOMIC DNA]</scope>
    <source>
        <strain evidence="3">CICC 10671\DSM 43846</strain>
    </source>
</reference>
<dbReference type="GO" id="GO:0016746">
    <property type="term" value="F:acyltransferase activity"/>
    <property type="evidence" value="ECO:0007669"/>
    <property type="project" value="UniProtKB-KW"/>
</dbReference>
<evidence type="ECO:0000313" key="3">
    <source>
        <dbReference type="Proteomes" id="UP000633619"/>
    </source>
</evidence>
<dbReference type="AlphaFoldDB" id="A0A8I1DEJ6"/>
<comment type="caution">
    <text evidence="2">The sequence shown here is derived from an EMBL/GenBank/DDBJ whole genome shotgun (WGS) entry which is preliminary data.</text>
</comment>
<keyword evidence="3" id="KW-1185">Reference proteome</keyword>
<dbReference type="Pfam" id="PF01553">
    <property type="entry name" value="Acyltransferase"/>
    <property type="match status" value="1"/>
</dbReference>
<proteinExistence type="predicted"/>
<name>A0A8I1DEJ6_THEIN</name>
<sequence length="253" mass="29382">MREKSGEQNLVADWVWQVYLTRKLKKHFARVYVRCSEQINVSIPTLYMANHASWWDLYLAMWISRNYLRQDAYFLVNEEETDTYGWLGQEEVLSFDGDSYQQIQEALEHGAEILDGRFGSLWVFGQGEVKHPDFRPLRFLPGLGSLLEKVKHVQVVPVAFYYSMTGRFPEACVQLSAPIVPSTFEQGNRRAWIAACSKELTYHLDMVKEQVISENLGDFECVLAGTMAGDHPWPPVEDWKKQIEQWIQKIKKG</sequence>
<protein>
    <submittedName>
        <fullName evidence="2">Lysophospholipid acyltransferase family protein</fullName>
    </submittedName>
</protein>
<dbReference type="InterPro" id="IPR002123">
    <property type="entry name" value="Plipid/glycerol_acylTrfase"/>
</dbReference>
<keyword evidence="2" id="KW-0012">Acyltransferase</keyword>
<dbReference type="EMBL" id="JAECVW010000002">
    <property type="protein sequence ID" value="MBH8594720.1"/>
    <property type="molecule type" value="Genomic_DNA"/>
</dbReference>
<dbReference type="Proteomes" id="UP000633619">
    <property type="component" value="Unassembled WGS sequence"/>
</dbReference>
<dbReference type="RefSeq" id="WP_181731947.1">
    <property type="nucleotide sequence ID" value="NZ_JACEIR010000004.1"/>
</dbReference>
<accession>A0A8I1DEJ6</accession>
<dbReference type="CDD" id="cd06551">
    <property type="entry name" value="LPLAT"/>
    <property type="match status" value="1"/>
</dbReference>
<evidence type="ECO:0000313" key="2">
    <source>
        <dbReference type="EMBL" id="MBH8594720.1"/>
    </source>
</evidence>